<feature type="region of interest" description="Disordered" evidence="1">
    <location>
        <begin position="301"/>
        <end position="321"/>
    </location>
</feature>
<proteinExistence type="predicted"/>
<dbReference type="GO" id="GO:0008800">
    <property type="term" value="F:beta-lactamase activity"/>
    <property type="evidence" value="ECO:0007669"/>
    <property type="project" value="InterPro"/>
</dbReference>
<organism evidence="4 5">
    <name type="scientific">Actinomadura macrotermitis</name>
    <dbReference type="NCBI Taxonomy" id="2585200"/>
    <lineage>
        <taxon>Bacteria</taxon>
        <taxon>Bacillati</taxon>
        <taxon>Actinomycetota</taxon>
        <taxon>Actinomycetes</taxon>
        <taxon>Streptosporangiales</taxon>
        <taxon>Thermomonosporaceae</taxon>
        <taxon>Actinomadura</taxon>
    </lineage>
</organism>
<dbReference type="PANTHER" id="PTHR35333:SF3">
    <property type="entry name" value="BETA-LACTAMASE-TYPE TRANSPEPTIDASE FOLD CONTAINING PROTEIN"/>
    <property type="match status" value="1"/>
</dbReference>
<keyword evidence="2" id="KW-0732">Signal</keyword>
<evidence type="ECO:0000313" key="4">
    <source>
        <dbReference type="EMBL" id="MQY05412.1"/>
    </source>
</evidence>
<dbReference type="Gene3D" id="3.40.710.10">
    <property type="entry name" value="DD-peptidase/beta-lactamase superfamily"/>
    <property type="match status" value="1"/>
</dbReference>
<evidence type="ECO:0000313" key="5">
    <source>
        <dbReference type="Proteomes" id="UP000487268"/>
    </source>
</evidence>
<comment type="caution">
    <text evidence="4">The sequence shown here is derived from an EMBL/GenBank/DDBJ whole genome shotgun (WGS) entry which is preliminary data.</text>
</comment>
<dbReference type="InterPro" id="IPR045155">
    <property type="entry name" value="Beta-lactam_cat"/>
</dbReference>
<dbReference type="InterPro" id="IPR000871">
    <property type="entry name" value="Beta-lactam_class-A"/>
</dbReference>
<protein>
    <recommendedName>
        <fullName evidence="3">Beta-lactamase class A catalytic domain-containing protein</fullName>
    </recommendedName>
</protein>
<keyword evidence="5" id="KW-1185">Reference proteome</keyword>
<reference evidence="4 5" key="1">
    <citation type="submission" date="2019-10" db="EMBL/GenBank/DDBJ databases">
        <title>Actinomadura rubteroloni sp. nov. and Actinomadura macrotermitis sp. nov., isolated from the gut of fungus growing-termite Macrotermes natalensis.</title>
        <authorList>
            <person name="Benndorf R."/>
            <person name="Martin K."/>
            <person name="Kuefner M."/>
            <person name="De Beer W."/>
            <person name="Kaster A.-K."/>
            <person name="Vollmers J."/>
            <person name="Poulsen M."/>
            <person name="Beemelmanns C."/>
        </authorList>
    </citation>
    <scope>NUCLEOTIDE SEQUENCE [LARGE SCALE GENOMIC DNA]</scope>
    <source>
        <strain evidence="4 5">RB68</strain>
    </source>
</reference>
<dbReference type="Proteomes" id="UP000487268">
    <property type="component" value="Unassembled WGS sequence"/>
</dbReference>
<dbReference type="Pfam" id="PF13354">
    <property type="entry name" value="Beta-lactamase2"/>
    <property type="match status" value="1"/>
</dbReference>
<evidence type="ECO:0000256" key="1">
    <source>
        <dbReference type="SAM" id="MobiDB-lite"/>
    </source>
</evidence>
<evidence type="ECO:0000256" key="2">
    <source>
        <dbReference type="SAM" id="SignalP"/>
    </source>
</evidence>
<accession>A0A7K0BX05</accession>
<feature type="chain" id="PRO_5029604388" description="Beta-lactamase class A catalytic domain-containing protein" evidence="2">
    <location>
        <begin position="36"/>
        <end position="321"/>
    </location>
</feature>
<dbReference type="SUPFAM" id="SSF56601">
    <property type="entry name" value="beta-lactamase/transpeptidase-like"/>
    <property type="match status" value="1"/>
</dbReference>
<dbReference type="GO" id="GO:0030655">
    <property type="term" value="P:beta-lactam antibiotic catabolic process"/>
    <property type="evidence" value="ECO:0007669"/>
    <property type="project" value="InterPro"/>
</dbReference>
<feature type="signal peptide" evidence="2">
    <location>
        <begin position="1"/>
        <end position="35"/>
    </location>
</feature>
<feature type="compositionally biased region" description="Polar residues" evidence="1">
    <location>
        <begin position="301"/>
        <end position="315"/>
    </location>
</feature>
<dbReference type="EMBL" id="WEGH01000002">
    <property type="protein sequence ID" value="MQY05412.1"/>
    <property type="molecule type" value="Genomic_DNA"/>
</dbReference>
<feature type="domain" description="Beta-lactamase class A catalytic" evidence="3">
    <location>
        <begin position="112"/>
        <end position="269"/>
    </location>
</feature>
<dbReference type="InterPro" id="IPR012338">
    <property type="entry name" value="Beta-lactam/transpept-like"/>
</dbReference>
<name>A0A7K0BX05_9ACTN</name>
<dbReference type="GO" id="GO:0046677">
    <property type="term" value="P:response to antibiotic"/>
    <property type="evidence" value="ECO:0007669"/>
    <property type="project" value="InterPro"/>
</dbReference>
<dbReference type="AlphaFoldDB" id="A0A7K0BX05"/>
<evidence type="ECO:0000259" key="3">
    <source>
        <dbReference type="Pfam" id="PF13354"/>
    </source>
</evidence>
<sequence length="321" mass="34507">MITNVIGMPRRHSRTALTALLAGAALVPVVPAAQAAPVAAPVTARAAAANPCTSERNPRTAAALGKAVTAALAGRRGTESVAVYDRRRGIYCAVGSTRRYDSASVVKATILAGLLRKVTDAKRTMTAREKTLATKMITKSDNAAASTLWREVGRTRLQRLLNDAGMTRTVLGPGKYWGLTQITAHDQIKLLRLLTAPNKVLSDKARGYELKLMGQVVSSQRWGTPAGHPQGVAWHVKNGWLPRHGKAWRVHSIGAFDGRDRDYMMVVLTQDTPSMGYAVTTIERVARAVHRDLNPGLRVTTTETVPAQVPETSDGSVPPNV</sequence>
<gene>
    <name evidence="4" type="ORF">ACRB68_34870</name>
</gene>
<dbReference type="PANTHER" id="PTHR35333">
    <property type="entry name" value="BETA-LACTAMASE"/>
    <property type="match status" value="1"/>
</dbReference>